<feature type="transmembrane region" description="Helical" evidence="1">
    <location>
        <begin position="21"/>
        <end position="42"/>
    </location>
</feature>
<keyword evidence="1" id="KW-1133">Transmembrane helix</keyword>
<feature type="transmembrane region" description="Helical" evidence="1">
    <location>
        <begin position="48"/>
        <end position="69"/>
    </location>
</feature>
<dbReference type="RefSeq" id="WP_183951991.1">
    <property type="nucleotide sequence ID" value="NZ_JACIDH010000009.1"/>
</dbReference>
<proteinExistence type="predicted"/>
<comment type="caution">
    <text evidence="2">The sequence shown here is derived from an EMBL/GenBank/DDBJ whole genome shotgun (WGS) entry which is preliminary data.</text>
</comment>
<accession>A0A7W6ACS4</accession>
<evidence type="ECO:0000313" key="2">
    <source>
        <dbReference type="EMBL" id="MBB3879843.1"/>
    </source>
</evidence>
<reference evidence="2 3" key="1">
    <citation type="submission" date="2020-08" db="EMBL/GenBank/DDBJ databases">
        <title>Genomic Encyclopedia of Type Strains, Phase IV (KMG-IV): sequencing the most valuable type-strain genomes for metagenomic binning, comparative biology and taxonomic classification.</title>
        <authorList>
            <person name="Goeker M."/>
        </authorList>
    </citation>
    <scope>NUCLEOTIDE SEQUENCE [LARGE SCALE GENOMIC DNA]</scope>
    <source>
        <strain evidence="2 3">DSM 19512</strain>
    </source>
</reference>
<evidence type="ECO:0000313" key="3">
    <source>
        <dbReference type="Proteomes" id="UP000538670"/>
    </source>
</evidence>
<keyword evidence="3" id="KW-1185">Reference proteome</keyword>
<protein>
    <submittedName>
        <fullName evidence="2">Uncharacterized protein</fullName>
    </submittedName>
</protein>
<dbReference type="Proteomes" id="UP000538670">
    <property type="component" value="Unassembled WGS sequence"/>
</dbReference>
<name>A0A7W6ACS4_9SPHN</name>
<organism evidence="2 3">
    <name type="scientific">Sphingomonas pseudosanguinis</name>
    <dbReference type="NCBI Taxonomy" id="413712"/>
    <lineage>
        <taxon>Bacteria</taxon>
        <taxon>Pseudomonadati</taxon>
        <taxon>Pseudomonadota</taxon>
        <taxon>Alphaproteobacteria</taxon>
        <taxon>Sphingomonadales</taxon>
        <taxon>Sphingomonadaceae</taxon>
        <taxon>Sphingomonas</taxon>
    </lineage>
</organism>
<dbReference type="AlphaFoldDB" id="A0A7W6ACS4"/>
<sequence length="112" mass="12084">MVLLRSLRHWHGPMRLYGLFELGWLAYMVAMVVLTGMALVGFMDLLSYLRLIAILLFVIGSILCADGILGITTGLDKTGTRVRRDRIAKALGAAKIMVGLAALVLTAIGIGL</sequence>
<feature type="transmembrane region" description="Helical" evidence="1">
    <location>
        <begin position="90"/>
        <end position="110"/>
    </location>
</feature>
<gene>
    <name evidence="2" type="ORF">GGR48_002277</name>
</gene>
<keyword evidence="1" id="KW-0812">Transmembrane</keyword>
<dbReference type="EMBL" id="JACIDH010000009">
    <property type="protein sequence ID" value="MBB3879843.1"/>
    <property type="molecule type" value="Genomic_DNA"/>
</dbReference>
<evidence type="ECO:0000256" key="1">
    <source>
        <dbReference type="SAM" id="Phobius"/>
    </source>
</evidence>
<keyword evidence="1" id="KW-0472">Membrane</keyword>